<dbReference type="GO" id="GO:0009366">
    <property type="term" value="C:enterobactin synthetase complex"/>
    <property type="evidence" value="ECO:0007669"/>
    <property type="project" value="TreeGrafter"/>
</dbReference>
<dbReference type="InterPro" id="IPR020845">
    <property type="entry name" value="AMP-binding_CS"/>
</dbReference>
<dbReference type="EMBL" id="BNCD01000019">
    <property type="protein sequence ID" value="GHH85683.1"/>
    <property type="molecule type" value="Genomic_DNA"/>
</dbReference>
<dbReference type="InterPro" id="IPR001242">
    <property type="entry name" value="Condensation_dom"/>
</dbReference>
<dbReference type="FunFam" id="3.40.50.980:FF:000001">
    <property type="entry name" value="Non-ribosomal peptide synthetase"/>
    <property type="match status" value="1"/>
</dbReference>
<accession>A0A919GKI7</accession>
<evidence type="ECO:0000313" key="7">
    <source>
        <dbReference type="EMBL" id="GHH85683.1"/>
    </source>
</evidence>
<dbReference type="SUPFAM" id="SSF52777">
    <property type="entry name" value="CoA-dependent acyltransferases"/>
    <property type="match status" value="2"/>
</dbReference>
<dbReference type="SMART" id="SM00823">
    <property type="entry name" value="PKS_PP"/>
    <property type="match status" value="2"/>
</dbReference>
<dbReference type="GO" id="GO:0008610">
    <property type="term" value="P:lipid biosynthetic process"/>
    <property type="evidence" value="ECO:0007669"/>
    <property type="project" value="UniProtKB-ARBA"/>
</dbReference>
<gene>
    <name evidence="7" type="ORF">GCM10018793_54650</name>
</gene>
<dbReference type="InterPro" id="IPR023213">
    <property type="entry name" value="CAT-like_dom_sf"/>
</dbReference>
<dbReference type="PROSITE" id="PS50075">
    <property type="entry name" value="CARRIER"/>
    <property type="match status" value="2"/>
</dbReference>
<reference evidence="7" key="2">
    <citation type="submission" date="2020-09" db="EMBL/GenBank/DDBJ databases">
        <authorList>
            <person name="Sun Q."/>
            <person name="Ohkuma M."/>
        </authorList>
    </citation>
    <scope>NUCLEOTIDE SEQUENCE</scope>
    <source>
        <strain evidence="7">JCM 5069</strain>
    </source>
</reference>
<feature type="domain" description="Carrier" evidence="6">
    <location>
        <begin position="1571"/>
        <end position="1646"/>
    </location>
</feature>
<name>A0A919GKI7_9ACTN</name>
<dbReference type="GO" id="GO:0072330">
    <property type="term" value="P:monocarboxylic acid biosynthetic process"/>
    <property type="evidence" value="ECO:0007669"/>
    <property type="project" value="UniProtKB-ARBA"/>
</dbReference>
<dbReference type="Pfam" id="PF00668">
    <property type="entry name" value="Condensation"/>
    <property type="match status" value="1"/>
</dbReference>
<reference evidence="7" key="1">
    <citation type="journal article" date="2014" name="Int. J. Syst. Evol. Microbiol.">
        <title>Complete genome sequence of Corynebacterium casei LMG S-19264T (=DSM 44701T), isolated from a smear-ripened cheese.</title>
        <authorList>
            <consortium name="US DOE Joint Genome Institute (JGI-PGF)"/>
            <person name="Walter F."/>
            <person name="Albersmeier A."/>
            <person name="Kalinowski J."/>
            <person name="Ruckert C."/>
        </authorList>
    </citation>
    <scope>NUCLEOTIDE SEQUENCE</scope>
    <source>
        <strain evidence="7">JCM 5069</strain>
    </source>
</reference>
<protein>
    <recommendedName>
        <fullName evidence="6">Carrier domain-containing protein</fullName>
    </recommendedName>
</protein>
<dbReference type="GO" id="GO:0043041">
    <property type="term" value="P:amino acid activation for nonribosomal peptide biosynthetic process"/>
    <property type="evidence" value="ECO:0007669"/>
    <property type="project" value="TreeGrafter"/>
</dbReference>
<dbReference type="Gene3D" id="3.30.559.30">
    <property type="entry name" value="Nonribosomal peptide synthetase, condensation domain"/>
    <property type="match status" value="1"/>
</dbReference>
<dbReference type="SUPFAM" id="SSF56801">
    <property type="entry name" value="Acetyl-CoA synthetase-like"/>
    <property type="match status" value="2"/>
</dbReference>
<dbReference type="PROSITE" id="PS00012">
    <property type="entry name" value="PHOSPHOPANTETHEINE"/>
    <property type="match status" value="1"/>
</dbReference>
<dbReference type="Gene3D" id="3.30.559.10">
    <property type="entry name" value="Chloramphenicol acetyltransferase-like domain"/>
    <property type="match status" value="1"/>
</dbReference>
<dbReference type="GO" id="GO:0009239">
    <property type="term" value="P:enterobactin biosynthetic process"/>
    <property type="evidence" value="ECO:0007669"/>
    <property type="project" value="TreeGrafter"/>
</dbReference>
<dbReference type="Pfam" id="PF13193">
    <property type="entry name" value="AMP-binding_C"/>
    <property type="match status" value="2"/>
</dbReference>
<dbReference type="SUPFAM" id="SSF47336">
    <property type="entry name" value="ACP-like"/>
    <property type="match status" value="2"/>
</dbReference>
<dbReference type="Gene3D" id="1.10.1200.10">
    <property type="entry name" value="ACP-like"/>
    <property type="match status" value="2"/>
</dbReference>
<dbReference type="CDD" id="cd19531">
    <property type="entry name" value="LCL_NRPS-like"/>
    <property type="match status" value="1"/>
</dbReference>
<dbReference type="GO" id="GO:0031177">
    <property type="term" value="F:phosphopantetheine binding"/>
    <property type="evidence" value="ECO:0007669"/>
    <property type="project" value="InterPro"/>
</dbReference>
<comment type="similarity">
    <text evidence="2">Belongs to the ATP-dependent AMP-binding enzyme family.</text>
</comment>
<dbReference type="InterPro" id="IPR045851">
    <property type="entry name" value="AMP-bd_C_sf"/>
</dbReference>
<dbReference type="GO" id="GO:0047527">
    <property type="term" value="F:2,3-dihydroxybenzoate-serine ligase activity"/>
    <property type="evidence" value="ECO:0007669"/>
    <property type="project" value="TreeGrafter"/>
</dbReference>
<sequence length="1670" mass="179685">MFLEMFLRQVAATPSSVAVELADQRLTYAGLEEASARLATRLHAQGVRPGSIVGVFLEPSFDLVVSVVSVIRAGAAWLPLDPSYPQDRLAYMISDSGAQLLLAHGTAAPWLRTCGVPVLDPAGGTGEPSAAPAEAPAPDSAAYVIYTSGSTGRPKGVTLTHGSLANLARAQVAAYGITPGKRVLQFASPSFDASVFELTMALRSGATLVLPPRRDVLYGPGLGEFLRDARITHLTLPPSVLGMVPHTELPDLEVITCAGEALPPHLVERWAPGRRLLNAYGPTETTVWASYAEAEPGGGKPDIGRAIEGATLHVLGDDLRPVPDGGTGELAIGGAGVARGYIGRPGLTADRFAPDPDRPGERVYRTGDLVRRTTGGALDFLGRIDQQVKLHGFRIEPDEVAAVLGRHRDVQDTAVVVGTVGEQDGLLAYVVAPGASPLELRDFARDRLPHYMVPTIVTIDRLPLTPNGKLDRAALPAPDRASLGLTGADDDAAARTPVQRRLAEMVAELLGMDDVGIHDDFFTLGGHSLYAGRLAAQIRREFSTEFPISGIYKGPTVAAMAEALAGPGTAAPALPPLRKADRKGPLPLSFPQERIWFLEQLSPGNLAYNAQATLEFRGPLDVDALHRTLTEIVRRHEVMRTAFAAVDGTPVQQPLPPMPVHLPVTDLDGLPADEQERRTQEVLRNAVQQPFDLTSPPLVRWALVRHAADLHTLVQVEHHFVHDGWSFGRLLDEMRALYTAFAAGAPSPLPEPAVQYADFAVWQRDWLRGEVLERHIDHWKAHLDGAPFTLDLPTDRPRPRNQSFSGAALRVELPAKLSRALEETSRGAGVTLFSSMLSGFAALMGRYAQVDDMVIGTGVANRRLAETERMLGMVVNTLPLHIDMSGAPGFDALRKRVHGVIVDSSDWQDVPLDRLVDAIRPPRDPSRNPLFQVMFSFHNASVPDLDLGGVGGTVLERHNGTAKMDLNIVVIPRSQQRTGLAEHPEGDRITLIWEYSTALFDEDTMRRMVDHYIRLLETALREPDRPVDRIDLVSPGEVESFEAFNRTGGVFPDGLLHELVDAQAVRSPDAVAVVGADGERVSYAEVVGRANALAHRLVGLGVGPDVPVGLWMDRSVEMLVSLLGVLKAGGAYVPLDPDVPPARAVTVLTDGRIRFVCTDAGRAVHFVGCGVRAVVCDVLTESMPEAPVVPLLPDHLVSVYFTSGSTGRPKGVASTHRGWVNRMWWMQECYGIGPGETVLHKTILSFDDSAVELFWPLITGATVVMLGAGLHRDPRAILESAVRHRVSVLQFVPSMLNLFLDEVAGAGAGVGAGGLGCLRHVVSSGEALQPYVVGRFFECLGGTPARLYNQWGATEVSIDSTAHTCVVEDVERGAVPLGVPIANNELLVLDDHLNPVPVGVPGDLYLAGVGLARGYWGDPRKTADVFVPHPGRSGGRLYRTGDQGVRHGDGEITFLGRSDHQIKVRGIRVEPGEIEHVLRSHPVVLEAIVTKWEPTPGDQRLAAYLVLGDGAPDFDALVKDLEADLLGKLPPYLVPGSFTPIAAVPTNANGKLDTKRLPVPRVVRSARAHTAPVTDTEHLIADIWADVLQHPGPDVHTNFFSLGGHSLLATRTISRLRAALGLNVPLTLLFDHPTIHTMAKAVEELLLQELDEGTGAEPDESFRAAEGSTS</sequence>
<dbReference type="InterPro" id="IPR036736">
    <property type="entry name" value="ACP-like_sf"/>
</dbReference>
<comment type="cofactor">
    <cofactor evidence="1">
        <name>pantetheine 4'-phosphate</name>
        <dbReference type="ChEBI" id="CHEBI:47942"/>
    </cofactor>
</comment>
<dbReference type="InterPro" id="IPR000873">
    <property type="entry name" value="AMP-dep_synth/lig_dom"/>
</dbReference>
<feature type="domain" description="Carrier" evidence="6">
    <location>
        <begin position="493"/>
        <end position="568"/>
    </location>
</feature>
<evidence type="ECO:0000313" key="8">
    <source>
        <dbReference type="Proteomes" id="UP000603708"/>
    </source>
</evidence>
<dbReference type="Gene3D" id="3.30.300.30">
    <property type="match status" value="2"/>
</dbReference>
<proteinExistence type="inferred from homology"/>
<evidence type="ECO:0000256" key="5">
    <source>
        <dbReference type="SAM" id="MobiDB-lite"/>
    </source>
</evidence>
<evidence type="ECO:0000256" key="4">
    <source>
        <dbReference type="ARBA" id="ARBA00022553"/>
    </source>
</evidence>
<dbReference type="InterPro" id="IPR006162">
    <property type="entry name" value="Ppantetheine_attach_site"/>
</dbReference>
<keyword evidence="3" id="KW-0596">Phosphopantetheine</keyword>
<evidence type="ECO:0000256" key="3">
    <source>
        <dbReference type="ARBA" id="ARBA00022450"/>
    </source>
</evidence>
<dbReference type="PANTHER" id="PTHR45527:SF1">
    <property type="entry name" value="FATTY ACID SYNTHASE"/>
    <property type="match status" value="1"/>
</dbReference>
<dbReference type="PANTHER" id="PTHR45527">
    <property type="entry name" value="NONRIBOSOMAL PEPTIDE SYNTHETASE"/>
    <property type="match status" value="1"/>
</dbReference>
<comment type="caution">
    <text evidence="7">The sequence shown here is derived from an EMBL/GenBank/DDBJ whole genome shotgun (WGS) entry which is preliminary data.</text>
</comment>
<dbReference type="InterPro" id="IPR009081">
    <property type="entry name" value="PP-bd_ACP"/>
</dbReference>
<dbReference type="FunFam" id="3.40.50.12780:FF:000012">
    <property type="entry name" value="Non-ribosomal peptide synthetase"/>
    <property type="match status" value="1"/>
</dbReference>
<dbReference type="PROSITE" id="PS00455">
    <property type="entry name" value="AMP_BINDING"/>
    <property type="match status" value="2"/>
</dbReference>
<dbReference type="Pfam" id="PF00550">
    <property type="entry name" value="PP-binding"/>
    <property type="match status" value="2"/>
</dbReference>
<dbReference type="CDD" id="cd05930">
    <property type="entry name" value="A_NRPS"/>
    <property type="match status" value="1"/>
</dbReference>
<evidence type="ECO:0000256" key="2">
    <source>
        <dbReference type="ARBA" id="ARBA00006432"/>
    </source>
</evidence>
<dbReference type="InterPro" id="IPR010071">
    <property type="entry name" value="AA_adenyl_dom"/>
</dbReference>
<dbReference type="Proteomes" id="UP000603708">
    <property type="component" value="Unassembled WGS sequence"/>
</dbReference>
<keyword evidence="8" id="KW-1185">Reference proteome</keyword>
<evidence type="ECO:0000259" key="6">
    <source>
        <dbReference type="PROSITE" id="PS50075"/>
    </source>
</evidence>
<organism evidence="7 8">
    <name type="scientific">Streptomyces sulfonofaciens</name>
    <dbReference type="NCBI Taxonomy" id="68272"/>
    <lineage>
        <taxon>Bacteria</taxon>
        <taxon>Bacillati</taxon>
        <taxon>Actinomycetota</taxon>
        <taxon>Actinomycetes</taxon>
        <taxon>Kitasatosporales</taxon>
        <taxon>Streptomycetaceae</taxon>
        <taxon>Streptomyces</taxon>
    </lineage>
</organism>
<feature type="region of interest" description="Disordered" evidence="5">
    <location>
        <begin position="1651"/>
        <end position="1670"/>
    </location>
</feature>
<dbReference type="InterPro" id="IPR020806">
    <property type="entry name" value="PKS_PP-bd"/>
</dbReference>
<dbReference type="NCBIfam" id="TIGR01733">
    <property type="entry name" value="AA-adenyl-dom"/>
    <property type="match status" value="2"/>
</dbReference>
<evidence type="ECO:0000256" key="1">
    <source>
        <dbReference type="ARBA" id="ARBA00001957"/>
    </source>
</evidence>
<keyword evidence="4" id="KW-0597">Phosphoprotein</keyword>
<dbReference type="FunFam" id="1.10.1200.10:FF:000016">
    <property type="entry name" value="Non-ribosomal peptide synthase"/>
    <property type="match status" value="1"/>
</dbReference>
<dbReference type="Gene3D" id="3.40.50.12780">
    <property type="entry name" value="N-terminal domain of ligase-like"/>
    <property type="match status" value="2"/>
</dbReference>
<dbReference type="InterPro" id="IPR042099">
    <property type="entry name" value="ANL_N_sf"/>
</dbReference>
<dbReference type="Pfam" id="PF00501">
    <property type="entry name" value="AMP-binding"/>
    <property type="match status" value="2"/>
</dbReference>
<dbReference type="InterPro" id="IPR025110">
    <property type="entry name" value="AMP-bd_C"/>
</dbReference>
<dbReference type="GO" id="GO:0005829">
    <property type="term" value="C:cytosol"/>
    <property type="evidence" value="ECO:0007669"/>
    <property type="project" value="TreeGrafter"/>
</dbReference>